<dbReference type="InterPro" id="IPR027417">
    <property type="entry name" value="P-loop_NTPase"/>
</dbReference>
<dbReference type="InterPro" id="IPR036678">
    <property type="entry name" value="MutS_con_dom_sf"/>
</dbReference>
<reference evidence="9" key="1">
    <citation type="journal article" date="2014" name="PLoS Negl. Trop. Dis.">
        <title>An updated insight into the Sialotranscriptome of Triatoma infestans: developmental stage and geographic variations.</title>
        <authorList>
            <person name="Schwarz A."/>
            <person name="Medrano-Mercado N."/>
            <person name="Schaub G.A."/>
            <person name="Struchiner C.J."/>
            <person name="Bargues M.D."/>
            <person name="Levy M.Z."/>
            <person name="Ribeiro J.M."/>
        </authorList>
    </citation>
    <scope>NUCLEOTIDE SEQUENCE</scope>
    <source>
        <strain evidence="9">Chile</strain>
        <tissue evidence="9">Salivary glands</tissue>
    </source>
</reference>
<dbReference type="SMART" id="SM00534">
    <property type="entry name" value="MUTSac"/>
    <property type="match status" value="1"/>
</dbReference>
<dbReference type="InterPro" id="IPR007860">
    <property type="entry name" value="DNA_mmatch_repair_MutS_con_dom"/>
</dbReference>
<dbReference type="InterPro" id="IPR000432">
    <property type="entry name" value="DNA_mismatch_repair_MutS_C"/>
</dbReference>
<dbReference type="InterPro" id="IPR007696">
    <property type="entry name" value="DNA_mismatch_repair_MutS_core"/>
</dbReference>
<sequence>TSTSRVDARKNESSGNNGKFSTIPTNDSSYVIIGISSGRGCAFDEIGIAAIDLKRPSFILSQYSDSQTYQKTLAKLNIYQPAEVLIPDTLEAGHNDLFCTITNYFKDIKIVSVKRQYFNSEQGLQGLKNLCNEDYSSVELIIAKKYYSLCAASAVIMYVEHKHRTTFVQHSLKVSYESLQGSVIIDLETAYRLELVTSESQILQENKYTLFDFMNNTVTVSGYRRLRANILQPYSSRHIIEKRLDMVEYLVENESTLCALQKALSKFSSVERLLWMCTKNKFISGINSSSESTSRRKSRANDGQFCEILMNYILLLKQNFDELAELKEVLNNIDQEWFINMRDKLGDERYNSIKEKIAYTLHEDSKPAKGFQAAELNRCFCIKQGVNDLLDAARVTYSELLDNMQDLIASYSEQFGLEMSLCLTPDLGFHVKFVFGKQQDPNAIQMPSIFSTIKRKGKTYHASNAETFNYNGRINRVVQEIQFITNAVLMELLEDLRSFVGCIYNLCDIVSELDVISSLAVVSCQKDYVRPTFSSELNVIAGRHPIMDKYDRNPIPNNTYASRSKNFNIITGPNMAGKSVYIIQVALLQLMAQIGSYVPATSAEFRVTDHIFMRKGLIDNQQHSASSFISELKEIMFTIGNVSDSSLFILDEICSGVNSEEGTAIAWAICEGFLKRPAFTFLTTHYHFLTNLEKIYPNVTNYQMEAIERTEGSRFGPLVYTYRLMDGITKITNYGIRLLLQTSLPESIKMDAVKFAEQIVQRRAKAFPIVKALRTDQTKIMARADEIEEFMNQLYKASLDDKKFTLTVVKKFQTLALRKFFNKENKTDNIQSSSVKITEISDETGETIANIENIGRKNGGKECSNTLMSIQPQAGKTTGVKAESLPQQLISLHTTSSSTDPSTVTI</sequence>
<dbReference type="Gene3D" id="3.30.420.110">
    <property type="entry name" value="MutS, connector domain"/>
    <property type="match status" value="1"/>
</dbReference>
<evidence type="ECO:0000256" key="3">
    <source>
        <dbReference type="ARBA" id="ARBA00022840"/>
    </source>
</evidence>
<dbReference type="Pfam" id="PF05192">
    <property type="entry name" value="MutS_III"/>
    <property type="match status" value="1"/>
</dbReference>
<dbReference type="InterPro" id="IPR036187">
    <property type="entry name" value="DNA_mismatch_repair_MutS_sf"/>
</dbReference>
<dbReference type="PIRSF" id="PIRSF005813">
    <property type="entry name" value="MSH2"/>
    <property type="match status" value="1"/>
</dbReference>
<dbReference type="FunFam" id="3.40.50.300:FF:000870">
    <property type="entry name" value="MutS protein homolog 4"/>
    <property type="match status" value="1"/>
</dbReference>
<evidence type="ECO:0000256" key="6">
    <source>
        <dbReference type="SAM" id="MobiDB-lite"/>
    </source>
</evidence>
<dbReference type="GO" id="GO:0005634">
    <property type="term" value="C:nucleus"/>
    <property type="evidence" value="ECO:0007669"/>
    <property type="project" value="TreeGrafter"/>
</dbReference>
<dbReference type="SUPFAM" id="SSF53150">
    <property type="entry name" value="DNA repair protein MutS, domain II"/>
    <property type="match status" value="1"/>
</dbReference>
<evidence type="ECO:0000256" key="4">
    <source>
        <dbReference type="ARBA" id="ARBA00023125"/>
    </source>
</evidence>
<dbReference type="PANTHER" id="PTHR11361:SF21">
    <property type="entry name" value="MUTS PROTEIN HOMOLOG 4"/>
    <property type="match status" value="1"/>
</dbReference>
<protein>
    <submittedName>
        <fullName evidence="9">Putative mismatch repair msh3</fullName>
    </submittedName>
</protein>
<keyword evidence="5" id="KW-0469">Meiosis</keyword>
<dbReference type="SMART" id="SM00533">
    <property type="entry name" value="MUTSd"/>
    <property type="match status" value="1"/>
</dbReference>
<evidence type="ECO:0000259" key="8">
    <source>
        <dbReference type="SMART" id="SM00534"/>
    </source>
</evidence>
<feature type="region of interest" description="Disordered" evidence="6">
    <location>
        <begin position="1"/>
        <end position="21"/>
    </location>
</feature>
<keyword evidence="4" id="KW-0238">DNA-binding</keyword>
<dbReference type="GO" id="GO:0140664">
    <property type="term" value="F:ATP-dependent DNA damage sensor activity"/>
    <property type="evidence" value="ECO:0007669"/>
    <property type="project" value="InterPro"/>
</dbReference>
<dbReference type="GO" id="GO:0007131">
    <property type="term" value="P:reciprocal meiotic recombination"/>
    <property type="evidence" value="ECO:0007669"/>
    <property type="project" value="TreeGrafter"/>
</dbReference>
<dbReference type="Gene3D" id="1.10.1420.10">
    <property type="match status" value="1"/>
</dbReference>
<dbReference type="GO" id="GO:0005524">
    <property type="term" value="F:ATP binding"/>
    <property type="evidence" value="ECO:0007669"/>
    <property type="project" value="UniProtKB-KW"/>
</dbReference>
<evidence type="ECO:0000313" key="9">
    <source>
        <dbReference type="EMBL" id="JAC14340.1"/>
    </source>
</evidence>
<dbReference type="InterPro" id="IPR011184">
    <property type="entry name" value="DNA_mismatch_repair_Msh2"/>
</dbReference>
<dbReference type="GO" id="GO:0030983">
    <property type="term" value="F:mismatched DNA binding"/>
    <property type="evidence" value="ECO:0007669"/>
    <property type="project" value="InterPro"/>
</dbReference>
<feature type="non-terminal residue" evidence="9">
    <location>
        <position position="1"/>
    </location>
</feature>
<dbReference type="Pfam" id="PF05188">
    <property type="entry name" value="MutS_II"/>
    <property type="match status" value="1"/>
</dbReference>
<feature type="domain" description="DNA mismatch repair proteins mutS family" evidence="8">
    <location>
        <begin position="565"/>
        <end position="757"/>
    </location>
</feature>
<keyword evidence="3" id="KW-0067">ATP-binding</keyword>
<dbReference type="AlphaFoldDB" id="A0A023EYD5"/>
<keyword evidence="2" id="KW-0547">Nucleotide-binding</keyword>
<evidence type="ECO:0000259" key="7">
    <source>
        <dbReference type="SMART" id="SM00533"/>
    </source>
</evidence>
<name>A0A023EYD5_TRIIF</name>
<feature type="compositionally biased region" description="Basic and acidic residues" evidence="6">
    <location>
        <begin position="1"/>
        <end position="12"/>
    </location>
</feature>
<dbReference type="Pfam" id="PF00488">
    <property type="entry name" value="MutS_V"/>
    <property type="match status" value="1"/>
</dbReference>
<evidence type="ECO:0000256" key="1">
    <source>
        <dbReference type="ARBA" id="ARBA00006271"/>
    </source>
</evidence>
<comment type="similarity">
    <text evidence="1">Belongs to the DNA mismatch repair MutS family.</text>
</comment>
<organism evidence="9">
    <name type="scientific">Triatoma infestans</name>
    <name type="common">Assassin bug</name>
    <dbReference type="NCBI Taxonomy" id="30076"/>
    <lineage>
        <taxon>Eukaryota</taxon>
        <taxon>Metazoa</taxon>
        <taxon>Ecdysozoa</taxon>
        <taxon>Arthropoda</taxon>
        <taxon>Hexapoda</taxon>
        <taxon>Insecta</taxon>
        <taxon>Pterygota</taxon>
        <taxon>Neoptera</taxon>
        <taxon>Paraneoptera</taxon>
        <taxon>Hemiptera</taxon>
        <taxon>Heteroptera</taxon>
        <taxon>Panheteroptera</taxon>
        <taxon>Cimicomorpha</taxon>
        <taxon>Reduviidae</taxon>
        <taxon>Triatominae</taxon>
        <taxon>Triatoma</taxon>
    </lineage>
</organism>
<dbReference type="InterPro" id="IPR045076">
    <property type="entry name" value="MutS"/>
</dbReference>
<dbReference type="PANTHER" id="PTHR11361">
    <property type="entry name" value="DNA MISMATCH REPAIR PROTEIN MUTS FAMILY MEMBER"/>
    <property type="match status" value="1"/>
</dbReference>
<dbReference type="EMBL" id="GBBI01004372">
    <property type="protein sequence ID" value="JAC14340.1"/>
    <property type="molecule type" value="mRNA"/>
</dbReference>
<dbReference type="SUPFAM" id="SSF48334">
    <property type="entry name" value="DNA repair protein MutS, domain III"/>
    <property type="match status" value="1"/>
</dbReference>
<evidence type="ECO:0000256" key="2">
    <source>
        <dbReference type="ARBA" id="ARBA00022741"/>
    </source>
</evidence>
<feature type="domain" description="DNA mismatch repair protein MutS core" evidence="7">
    <location>
        <begin position="205"/>
        <end position="550"/>
    </location>
</feature>
<dbReference type="GO" id="GO:0006298">
    <property type="term" value="P:mismatch repair"/>
    <property type="evidence" value="ECO:0007669"/>
    <property type="project" value="InterPro"/>
</dbReference>
<dbReference type="Gene3D" id="3.40.50.300">
    <property type="entry name" value="P-loop containing nucleotide triphosphate hydrolases"/>
    <property type="match status" value="1"/>
</dbReference>
<dbReference type="FunFam" id="3.30.420.110:FF:000003">
    <property type="entry name" value="mutS protein homolog 4"/>
    <property type="match status" value="1"/>
</dbReference>
<evidence type="ECO:0000256" key="5">
    <source>
        <dbReference type="ARBA" id="ARBA00023254"/>
    </source>
</evidence>
<proteinExistence type="evidence at transcript level"/>
<dbReference type="SUPFAM" id="SSF52540">
    <property type="entry name" value="P-loop containing nucleoside triphosphate hydrolases"/>
    <property type="match status" value="1"/>
</dbReference>
<accession>A0A023EYD5</accession>